<dbReference type="Pfam" id="PF02810">
    <property type="entry name" value="SEC-C"/>
    <property type="match status" value="1"/>
</dbReference>
<organism evidence="2">
    <name type="scientific">Byssovorax cruenta</name>
    <dbReference type="NCBI Taxonomy" id="293647"/>
    <lineage>
        <taxon>Bacteria</taxon>
        <taxon>Pseudomonadati</taxon>
        <taxon>Myxococcota</taxon>
        <taxon>Polyangia</taxon>
        <taxon>Polyangiales</taxon>
        <taxon>Polyangiaceae</taxon>
        <taxon>Byssovorax</taxon>
    </lineage>
</organism>
<proteinExistence type="predicted"/>
<dbReference type="AlphaFoldDB" id="A0A3S5GXZ9"/>
<evidence type="ECO:0008006" key="3">
    <source>
        <dbReference type="Google" id="ProtNLM"/>
    </source>
</evidence>
<dbReference type="EMBL" id="MH908916">
    <property type="protein sequence ID" value="AYM54098.1"/>
    <property type="molecule type" value="Genomic_DNA"/>
</dbReference>
<protein>
    <recommendedName>
        <fullName evidence="3">SEC-C motif domain protein</fullName>
    </recommendedName>
</protein>
<evidence type="ECO:0000313" key="2">
    <source>
        <dbReference type="EMBL" id="AYM54098.1"/>
    </source>
</evidence>
<sequence>MSPRRKSSRTTATDRKTRAGRRRPGPVVAGRPALKARAPRAAAQGVIALALKGIWGAARVGKPYLATYKRRFFKSGSLLTMTDAAMGLAALGLRHTRLLAEVQKTLAGGPSLDRSAPLGGYLGKLLDLLQSAIELDIEHPEAGVHFQREFGAATCVRLTAGLPLGSPFRFERAEDVPEELAMTLAVNNECDFLDAGVTLPVMLACLPWVARAAPEQLYLPRDFIKATRESWTPEHTCRLLRAHRDHYGRPAAQKAKGPTRNGPCPCGSAKKYKRCCGESAGE</sequence>
<dbReference type="InterPro" id="IPR004027">
    <property type="entry name" value="SEC_C_motif"/>
</dbReference>
<name>A0A3S5GXZ9_9BACT</name>
<accession>A0A3S5GXZ9</accession>
<evidence type="ECO:0000256" key="1">
    <source>
        <dbReference type="SAM" id="MobiDB-lite"/>
    </source>
</evidence>
<feature type="region of interest" description="Disordered" evidence="1">
    <location>
        <begin position="1"/>
        <end position="33"/>
    </location>
</feature>
<dbReference type="Gene3D" id="3.10.450.50">
    <property type="match status" value="1"/>
</dbReference>
<dbReference type="SUPFAM" id="SSF103642">
    <property type="entry name" value="Sec-C motif"/>
    <property type="match status" value="1"/>
</dbReference>
<reference evidence="2" key="1">
    <citation type="journal article" date="2018" name="J. Ind. Microbiol. Biotechnol.">
        <title>Genome mining reveals uncommon alkylpyrones as type III PKS products from myxobacteria.</title>
        <authorList>
            <person name="Hug J.J."/>
            <person name="Panter F."/>
            <person name="Krug D."/>
            <person name="Muller R."/>
        </authorList>
    </citation>
    <scope>NUCLEOTIDE SEQUENCE</scope>
    <source>
        <strain evidence="2">MSr4204</strain>
    </source>
</reference>